<name>A0A8H7CUU0_9AGAR</name>
<proteinExistence type="predicted"/>
<accession>A0A8H7CUU0</accession>
<dbReference type="EMBL" id="JACAZI010000011">
    <property type="protein sequence ID" value="KAF7348821.1"/>
    <property type="molecule type" value="Genomic_DNA"/>
</dbReference>
<dbReference type="AlphaFoldDB" id="A0A8H7CUU0"/>
<evidence type="ECO:0000313" key="2">
    <source>
        <dbReference type="EMBL" id="KAF7348821.1"/>
    </source>
</evidence>
<sequence length="302" mass="33765">MDSDSNEVLALRRRNIPRRILAPVARQQIIHPIPLPTEEDLSDTDVNDLSSSPPKLGPVVDFESEIDQFVDVNQLMTDLESGQFSVDPSQVQQVTRASEESAPYQSPVWLASFVADILRRQQQENSMQAACVVYVGDTQTQSTPMQTRSPAETLTSRYGSELQLLREIGNHGYGAAYILYTRYRVLNRIALDIGLHINKPSQTATADGAHITHEDLFRWANLKSRSFANVKAVIIDSEQVRQDLAHQPSHTPAQSLLLTHLNALATDPSPGLIQTHALLWSVAELRRHISSRIQGPRRPQTR</sequence>
<dbReference type="OrthoDB" id="3060662at2759"/>
<comment type="caution">
    <text evidence="2">The sequence shown here is derived from an EMBL/GenBank/DDBJ whole genome shotgun (WGS) entry which is preliminary data.</text>
</comment>
<organism evidence="2 3">
    <name type="scientific">Mycena venus</name>
    <dbReference type="NCBI Taxonomy" id="2733690"/>
    <lineage>
        <taxon>Eukaryota</taxon>
        <taxon>Fungi</taxon>
        <taxon>Dikarya</taxon>
        <taxon>Basidiomycota</taxon>
        <taxon>Agaricomycotina</taxon>
        <taxon>Agaricomycetes</taxon>
        <taxon>Agaricomycetidae</taxon>
        <taxon>Agaricales</taxon>
        <taxon>Marasmiineae</taxon>
        <taxon>Mycenaceae</taxon>
        <taxon>Mycena</taxon>
    </lineage>
</organism>
<dbReference type="Proteomes" id="UP000620124">
    <property type="component" value="Unassembled WGS sequence"/>
</dbReference>
<reference evidence="2" key="1">
    <citation type="submission" date="2020-05" db="EMBL/GenBank/DDBJ databases">
        <title>Mycena genomes resolve the evolution of fungal bioluminescence.</title>
        <authorList>
            <person name="Tsai I.J."/>
        </authorList>
    </citation>
    <scope>NUCLEOTIDE SEQUENCE</scope>
    <source>
        <strain evidence="2">CCC161011</strain>
    </source>
</reference>
<evidence type="ECO:0000256" key="1">
    <source>
        <dbReference type="SAM" id="MobiDB-lite"/>
    </source>
</evidence>
<evidence type="ECO:0000313" key="3">
    <source>
        <dbReference type="Proteomes" id="UP000620124"/>
    </source>
</evidence>
<keyword evidence="3" id="KW-1185">Reference proteome</keyword>
<feature type="compositionally biased region" description="Acidic residues" evidence="1">
    <location>
        <begin position="37"/>
        <end position="46"/>
    </location>
</feature>
<gene>
    <name evidence="2" type="ORF">MVEN_01402100</name>
</gene>
<feature type="region of interest" description="Disordered" evidence="1">
    <location>
        <begin position="35"/>
        <end position="57"/>
    </location>
</feature>
<protein>
    <submittedName>
        <fullName evidence="2">Uncharacterized protein</fullName>
    </submittedName>
</protein>